<dbReference type="Pfam" id="PF07495">
    <property type="entry name" value="Y_Y_Y"/>
    <property type="match status" value="1"/>
</dbReference>
<protein>
    <submittedName>
        <fullName evidence="8">Signal transduction histidine kinase</fullName>
    </submittedName>
</protein>
<evidence type="ECO:0000313" key="8">
    <source>
        <dbReference type="EMBL" id="TCV93814.1"/>
    </source>
</evidence>
<name>A0A4R3YRD5_9GAMM</name>
<dbReference type="Gene3D" id="2.130.10.10">
    <property type="entry name" value="YVTN repeat-like/Quinoprotein amine dehydrogenase"/>
    <property type="match status" value="3"/>
</dbReference>
<dbReference type="SUPFAM" id="SSF55874">
    <property type="entry name" value="ATPase domain of HSP90 chaperone/DNA topoisomerase II/histidine kinase"/>
    <property type="match status" value="1"/>
</dbReference>
<dbReference type="InterPro" id="IPR011110">
    <property type="entry name" value="Reg_prop"/>
</dbReference>
<dbReference type="GO" id="GO:0016020">
    <property type="term" value="C:membrane"/>
    <property type="evidence" value="ECO:0007669"/>
    <property type="project" value="InterPro"/>
</dbReference>
<keyword evidence="5" id="KW-1133">Transmembrane helix</keyword>
<dbReference type="GO" id="GO:0000155">
    <property type="term" value="F:phosphorelay sensor kinase activity"/>
    <property type="evidence" value="ECO:0007669"/>
    <property type="project" value="InterPro"/>
</dbReference>
<dbReference type="PANTHER" id="PTHR24421:SF62">
    <property type="entry name" value="SENSORY TRANSDUCTION HISTIDINE KINASE"/>
    <property type="match status" value="1"/>
</dbReference>
<dbReference type="InterPro" id="IPR015943">
    <property type="entry name" value="WD40/YVTN_repeat-like_dom_sf"/>
</dbReference>
<dbReference type="Pfam" id="PF02518">
    <property type="entry name" value="HATPase_c"/>
    <property type="match status" value="1"/>
</dbReference>
<dbReference type="PANTHER" id="PTHR24421">
    <property type="entry name" value="NITRATE/NITRITE SENSOR PROTEIN NARX-RELATED"/>
    <property type="match status" value="1"/>
</dbReference>
<dbReference type="InterPro" id="IPR036890">
    <property type="entry name" value="HATPase_C_sf"/>
</dbReference>
<dbReference type="AlphaFoldDB" id="A0A4R3YRD5"/>
<accession>A0A4R3YRD5</accession>
<dbReference type="EMBL" id="SMCS01000004">
    <property type="protein sequence ID" value="TCV93814.1"/>
    <property type="molecule type" value="Genomic_DNA"/>
</dbReference>
<proteinExistence type="predicted"/>
<dbReference type="GO" id="GO:0046983">
    <property type="term" value="F:protein dimerization activity"/>
    <property type="evidence" value="ECO:0007669"/>
    <property type="project" value="InterPro"/>
</dbReference>
<evidence type="ECO:0000256" key="3">
    <source>
        <dbReference type="ARBA" id="ARBA00023012"/>
    </source>
</evidence>
<keyword evidence="3" id="KW-0902">Two-component regulatory system</keyword>
<evidence type="ECO:0000256" key="5">
    <source>
        <dbReference type="SAM" id="Phobius"/>
    </source>
</evidence>
<dbReference type="Proteomes" id="UP000295645">
    <property type="component" value="Unassembled WGS sequence"/>
</dbReference>
<evidence type="ECO:0000313" key="9">
    <source>
        <dbReference type="Proteomes" id="UP000295645"/>
    </source>
</evidence>
<comment type="caution">
    <text evidence="8">The sequence shown here is derived from an EMBL/GenBank/DDBJ whole genome shotgun (WGS) entry which is preliminary data.</text>
</comment>
<dbReference type="Pfam" id="PF07730">
    <property type="entry name" value="HisKA_3"/>
    <property type="match status" value="1"/>
</dbReference>
<dbReference type="SUPFAM" id="SSF63829">
    <property type="entry name" value="Calcium-dependent phosphotriesterase"/>
    <property type="match status" value="2"/>
</dbReference>
<keyword evidence="4" id="KW-0175">Coiled coil</keyword>
<keyword evidence="1" id="KW-0808">Transferase</keyword>
<keyword evidence="5" id="KW-0812">Transmembrane</keyword>
<dbReference type="InterPro" id="IPR050482">
    <property type="entry name" value="Sensor_HK_TwoCompSys"/>
</dbReference>
<evidence type="ECO:0000256" key="2">
    <source>
        <dbReference type="ARBA" id="ARBA00022777"/>
    </source>
</evidence>
<evidence type="ECO:0000256" key="1">
    <source>
        <dbReference type="ARBA" id="ARBA00022679"/>
    </source>
</evidence>
<organism evidence="8 9">
    <name type="scientific">Luteibacter rhizovicinus</name>
    <dbReference type="NCBI Taxonomy" id="242606"/>
    <lineage>
        <taxon>Bacteria</taxon>
        <taxon>Pseudomonadati</taxon>
        <taxon>Pseudomonadota</taxon>
        <taxon>Gammaproteobacteria</taxon>
        <taxon>Lysobacterales</taxon>
        <taxon>Rhodanobacteraceae</taxon>
        <taxon>Luteibacter</taxon>
    </lineage>
</organism>
<keyword evidence="9" id="KW-1185">Reference proteome</keyword>
<dbReference type="Gene3D" id="2.60.40.10">
    <property type="entry name" value="Immunoglobulins"/>
    <property type="match status" value="1"/>
</dbReference>
<dbReference type="InterPro" id="IPR011123">
    <property type="entry name" value="Y_Y_Y"/>
</dbReference>
<keyword evidence="5" id="KW-0472">Membrane</keyword>
<dbReference type="Pfam" id="PF07494">
    <property type="entry name" value="Reg_prop"/>
    <property type="match status" value="2"/>
</dbReference>
<feature type="chain" id="PRO_5020277405" evidence="6">
    <location>
        <begin position="26"/>
        <end position="1018"/>
    </location>
</feature>
<feature type="signal peptide" evidence="6">
    <location>
        <begin position="1"/>
        <end position="25"/>
    </location>
</feature>
<keyword evidence="6" id="KW-0732">Signal</keyword>
<evidence type="ECO:0000256" key="6">
    <source>
        <dbReference type="SAM" id="SignalP"/>
    </source>
</evidence>
<sequence>MRFDRGGAWISVLVAWLIATACAWADAPDSREEGIGQFYHTAWTVREGAPGQITALAQSSDGYLWLGTQTGLYRFDGVSFERFRPRADRDFPASSVSALHATPEGLWVGFRYGFASLVTRDRTIHFDARDGLPTSTIFAFAQTRDGTVWAATFRGLARYRGHRWEMIGPEWKLPGSQARTVYVDPGGTLWVATDTTLACLPPGETSFRVASDKVARVNRILQDPAGAIWVAETDGAVRPVFAATGDAAANGPELKIPAADLLFDADGALWVPTMGDGIRRVPKVRAMAGKHIDSESADAEPFVERDGLTSDYVSAVLQDREGNIWFGSSRGLDRFRQSKLLPAEFPAGSFDFALAAGDNGGIWAGTKNRALMKLDGQTVTFEDLRVPVSAAYRDPDGVVWLGGPDGIWRIVKGKLSRFADLPSEGGYSGVQAIVRDNAGALWVSINRPGIYRLADGQWTHVETFPEFPKGSSPLSLMTDRAGRVWMGFARNQITRRNGDKVIVITATEGLDTGNVTALHEDGQTVWVGGERGLGYAVGDRIAMIQSLGEPLRGISGIVHDSHGDLWLNAASGIARISANDIARAQHEPDYRVRTDIFDSLDGMPGTPAQFRPIPSAIAGTDGRLWFATTSGVVSIDPAHVRHNATPPPVDIVSVSTEAGTWEIAGPVNLPAHTQRLRIGYTAASLTMPERVRFRYRLDGLDDRWRDAGTDREAVYTNPGPGRYTFHVLARNEDGVWNEQGATLDIRIAPAFYQTVWFALLCVVLALLVLRVIFLLRMRQMESQLRARLHERHAERERIARELHDTLLQSIQGLTMRFQAIANRVPAGTPLRTEMESALDRADEALVEARDRVKDLRTYVVDLSDLGGALEDVARDLGHDHPMAMRCTIGLDTEIMDPIVRDEIYQIAREAMQNAYSHAHADHLDIDIEAIDNFVLSIRDDGCGIDPAFLTAGGKPGHWGLRGMRERAERIGASMTIDSIPGSGTRIVLHLPLIEACPRTATRSARWWRRVRQMLVGMP</sequence>
<feature type="transmembrane region" description="Helical" evidence="5">
    <location>
        <begin position="755"/>
        <end position="775"/>
    </location>
</feature>
<reference evidence="8 9" key="1">
    <citation type="submission" date="2019-03" db="EMBL/GenBank/DDBJ databases">
        <title>Above-ground endophytic microbial communities from plants in different locations in the United States.</title>
        <authorList>
            <person name="Frank C."/>
        </authorList>
    </citation>
    <scope>NUCLEOTIDE SEQUENCE [LARGE SCALE GENOMIC DNA]</scope>
    <source>
        <strain evidence="8 9">LP_13_YM</strain>
    </source>
</reference>
<dbReference type="PROSITE" id="PS51257">
    <property type="entry name" value="PROKAR_LIPOPROTEIN"/>
    <property type="match status" value="1"/>
</dbReference>
<feature type="domain" description="Histidine kinase/HSP90-like ATPase" evidence="7">
    <location>
        <begin position="898"/>
        <end position="994"/>
    </location>
</feature>
<evidence type="ECO:0000256" key="4">
    <source>
        <dbReference type="SAM" id="Coils"/>
    </source>
</evidence>
<evidence type="ECO:0000259" key="7">
    <source>
        <dbReference type="SMART" id="SM00387"/>
    </source>
</evidence>
<dbReference type="Gene3D" id="1.20.5.1930">
    <property type="match status" value="1"/>
</dbReference>
<dbReference type="OrthoDB" id="176203at2"/>
<dbReference type="SMART" id="SM00387">
    <property type="entry name" value="HATPase_c"/>
    <property type="match status" value="1"/>
</dbReference>
<feature type="coiled-coil region" evidence="4">
    <location>
        <begin position="831"/>
        <end position="858"/>
    </location>
</feature>
<dbReference type="CDD" id="cd16917">
    <property type="entry name" value="HATPase_UhpB-NarQ-NarX-like"/>
    <property type="match status" value="1"/>
</dbReference>
<gene>
    <name evidence="8" type="ORF">EC912_1047</name>
</gene>
<dbReference type="InterPro" id="IPR011712">
    <property type="entry name" value="Sig_transdc_His_kin_sub3_dim/P"/>
</dbReference>
<dbReference type="Gene3D" id="3.30.565.10">
    <property type="entry name" value="Histidine kinase-like ATPase, C-terminal domain"/>
    <property type="match status" value="1"/>
</dbReference>
<dbReference type="InterPro" id="IPR003594">
    <property type="entry name" value="HATPase_dom"/>
</dbReference>
<dbReference type="InterPro" id="IPR013783">
    <property type="entry name" value="Ig-like_fold"/>
</dbReference>
<keyword evidence="2 8" id="KW-0418">Kinase</keyword>